<dbReference type="InterPro" id="IPR011032">
    <property type="entry name" value="GroES-like_sf"/>
</dbReference>
<organism evidence="2">
    <name type="scientific">Dyadobacter sp. 676</name>
    <dbReference type="NCBI Taxonomy" id="3088362"/>
    <lineage>
        <taxon>Bacteria</taxon>
        <taxon>Pseudomonadati</taxon>
        <taxon>Bacteroidota</taxon>
        <taxon>Cytophagia</taxon>
        <taxon>Cytophagales</taxon>
        <taxon>Spirosomataceae</taxon>
        <taxon>Dyadobacter</taxon>
    </lineage>
</organism>
<dbReference type="PANTHER" id="PTHR44013">
    <property type="entry name" value="ZINC-TYPE ALCOHOL DEHYDROGENASE-LIKE PROTEIN C16A3.02C"/>
    <property type="match status" value="1"/>
</dbReference>
<accession>A0AAU8FIN4</accession>
<dbReference type="InterPro" id="IPR002364">
    <property type="entry name" value="Quin_OxRdtase/zeta-crystal_CS"/>
</dbReference>
<dbReference type="PROSITE" id="PS01162">
    <property type="entry name" value="QOR_ZETA_CRYSTAL"/>
    <property type="match status" value="1"/>
</dbReference>
<dbReference type="EMBL" id="CP159289">
    <property type="protein sequence ID" value="XCH23401.1"/>
    <property type="molecule type" value="Genomic_DNA"/>
</dbReference>
<dbReference type="Pfam" id="PF08240">
    <property type="entry name" value="ADH_N"/>
    <property type="match status" value="1"/>
</dbReference>
<gene>
    <name evidence="2" type="ORF">ABV298_24225</name>
</gene>
<dbReference type="Gene3D" id="3.40.50.720">
    <property type="entry name" value="NAD(P)-binding Rossmann-like Domain"/>
    <property type="match status" value="1"/>
</dbReference>
<feature type="domain" description="Enoyl reductase (ER)" evidence="1">
    <location>
        <begin position="10"/>
        <end position="311"/>
    </location>
</feature>
<dbReference type="PANTHER" id="PTHR44013:SF1">
    <property type="entry name" value="ZINC-TYPE ALCOHOL DEHYDROGENASE-LIKE PROTEIN C16A3.02C"/>
    <property type="match status" value="1"/>
</dbReference>
<keyword evidence="2" id="KW-0560">Oxidoreductase</keyword>
<dbReference type="InterPro" id="IPR013154">
    <property type="entry name" value="ADH-like_N"/>
</dbReference>
<reference evidence="2" key="1">
    <citation type="submission" date="2024-06" db="EMBL/GenBank/DDBJ databases">
        <title>Sequencing and assembly of the genome of Dyadobacter sp. strain 676, a symbiont of Cyamopsis tetragonoloba.</title>
        <authorList>
            <person name="Guro P."/>
            <person name="Sazanova A."/>
            <person name="Kuznetsova I."/>
            <person name="Belimov A."/>
            <person name="Safronova V."/>
        </authorList>
    </citation>
    <scope>NUCLEOTIDE SEQUENCE</scope>
    <source>
        <strain evidence="2">676</strain>
    </source>
</reference>
<dbReference type="Gene3D" id="3.90.180.10">
    <property type="entry name" value="Medium-chain alcohol dehydrogenases, catalytic domain"/>
    <property type="match status" value="1"/>
</dbReference>
<dbReference type="SUPFAM" id="SSF51735">
    <property type="entry name" value="NAD(P)-binding Rossmann-fold domains"/>
    <property type="match status" value="1"/>
</dbReference>
<dbReference type="InterPro" id="IPR052733">
    <property type="entry name" value="Chloroplast_QOR"/>
</dbReference>
<dbReference type="SUPFAM" id="SSF50129">
    <property type="entry name" value="GroES-like"/>
    <property type="match status" value="1"/>
</dbReference>
<dbReference type="RefSeq" id="WP_353718727.1">
    <property type="nucleotide sequence ID" value="NZ_CP159289.1"/>
</dbReference>
<dbReference type="Pfam" id="PF13602">
    <property type="entry name" value="ADH_zinc_N_2"/>
    <property type="match status" value="1"/>
</dbReference>
<dbReference type="GO" id="GO:0016491">
    <property type="term" value="F:oxidoreductase activity"/>
    <property type="evidence" value="ECO:0007669"/>
    <property type="project" value="UniProtKB-KW"/>
</dbReference>
<proteinExistence type="predicted"/>
<dbReference type="InterPro" id="IPR020843">
    <property type="entry name" value="ER"/>
</dbReference>
<dbReference type="EC" id="1.-.-.-" evidence="2"/>
<dbReference type="InterPro" id="IPR036291">
    <property type="entry name" value="NAD(P)-bd_dom_sf"/>
</dbReference>
<dbReference type="SMART" id="SM00829">
    <property type="entry name" value="PKS_ER"/>
    <property type="match status" value="1"/>
</dbReference>
<protein>
    <submittedName>
        <fullName evidence="2">NADP-dependent oxidoreductase</fullName>
        <ecNumber evidence="2">1.-.-.-</ecNumber>
    </submittedName>
</protein>
<sequence length="314" mass="34066">MKAMTIKGHGGVENFAMALLPIPQIKDNEVLVRTKAISINPADAIVRSNKDVSWVFGSDQPFIPGWDISGEVVGVGSKVAGFKIGDQVFGALRHPYIGRTYAEYVAAPEADLAHKPTTITHEQAAAATLAALTALQPMIKVGIKDGDRVLITAAGGGVGHFAVQFAKYFGAHVIALASIGKKDFVTSLGADEFVDYQQGRFEQQIADVDLVVEAVKQDRHIQRSMQVVKPGGSLISLWSHVNDEEKAEADRRNVNAFYNMVLSNGQDMKFIAKLLEENRLVPHISASYPLEAMADAHREIEKGHTQGKIVVTIK</sequence>
<dbReference type="GO" id="GO:0008270">
    <property type="term" value="F:zinc ion binding"/>
    <property type="evidence" value="ECO:0007669"/>
    <property type="project" value="InterPro"/>
</dbReference>
<evidence type="ECO:0000313" key="2">
    <source>
        <dbReference type="EMBL" id="XCH23401.1"/>
    </source>
</evidence>
<dbReference type="CDD" id="cd05289">
    <property type="entry name" value="MDR_like_2"/>
    <property type="match status" value="1"/>
</dbReference>
<evidence type="ECO:0000259" key="1">
    <source>
        <dbReference type="SMART" id="SM00829"/>
    </source>
</evidence>
<dbReference type="AlphaFoldDB" id="A0AAU8FIN4"/>
<name>A0AAU8FIN4_9BACT</name>